<dbReference type="OrthoDB" id="10488290at2759"/>
<organism evidence="1 2">
    <name type="scientific">Botrytis tulipae</name>
    <dbReference type="NCBI Taxonomy" id="87230"/>
    <lineage>
        <taxon>Eukaryota</taxon>
        <taxon>Fungi</taxon>
        <taxon>Dikarya</taxon>
        <taxon>Ascomycota</taxon>
        <taxon>Pezizomycotina</taxon>
        <taxon>Leotiomycetes</taxon>
        <taxon>Helotiales</taxon>
        <taxon>Sclerotiniaceae</taxon>
        <taxon>Botrytis</taxon>
    </lineage>
</organism>
<keyword evidence="2" id="KW-1185">Reference proteome</keyword>
<comment type="caution">
    <text evidence="1">The sequence shown here is derived from an EMBL/GenBank/DDBJ whole genome shotgun (WGS) entry which is preliminary data.</text>
</comment>
<sequence length="79" mass="9231">MAYNVPFESTDTARTRPVHGLLGSRIPNSLIKYEQLCDSVYGNLFAGQDINRYIRRSRNIRLQRHYFGKLFRIITGVVR</sequence>
<dbReference type="Proteomes" id="UP000297777">
    <property type="component" value="Unassembled WGS sequence"/>
</dbReference>
<gene>
    <name evidence="1" type="ORF">BTUL_0280g00010</name>
</gene>
<dbReference type="EMBL" id="PQXH01000279">
    <property type="protein sequence ID" value="TGO07405.1"/>
    <property type="molecule type" value="Genomic_DNA"/>
</dbReference>
<evidence type="ECO:0000313" key="1">
    <source>
        <dbReference type="EMBL" id="TGO07405.1"/>
    </source>
</evidence>
<accession>A0A4Z1E5M2</accession>
<proteinExistence type="predicted"/>
<reference evidence="1 2" key="1">
    <citation type="submission" date="2017-12" db="EMBL/GenBank/DDBJ databases">
        <title>Comparative genomics of Botrytis spp.</title>
        <authorList>
            <person name="Valero-Jimenez C.A."/>
            <person name="Tapia P."/>
            <person name="Veloso J."/>
            <person name="Silva-Moreno E."/>
            <person name="Staats M."/>
            <person name="Valdes J.H."/>
            <person name="Van Kan J.A.L."/>
        </authorList>
    </citation>
    <scope>NUCLEOTIDE SEQUENCE [LARGE SCALE GENOMIC DNA]</scope>
    <source>
        <strain evidence="1 2">Bt9001</strain>
    </source>
</reference>
<evidence type="ECO:0000313" key="2">
    <source>
        <dbReference type="Proteomes" id="UP000297777"/>
    </source>
</evidence>
<name>A0A4Z1E5M2_9HELO</name>
<protein>
    <submittedName>
        <fullName evidence="1">Uncharacterized protein</fullName>
    </submittedName>
</protein>
<dbReference type="AlphaFoldDB" id="A0A4Z1E5M2"/>